<keyword evidence="5" id="KW-0411">Iron-sulfur</keyword>
<evidence type="ECO:0000313" key="7">
    <source>
        <dbReference type="EMBL" id="TXJ51203.1"/>
    </source>
</evidence>
<evidence type="ECO:0000256" key="5">
    <source>
        <dbReference type="ARBA" id="ARBA00023014"/>
    </source>
</evidence>
<reference evidence="7 8" key="1">
    <citation type="journal article" date="1992" name="Lakartidningen">
        <title>[Penicillin V and not amoxicillin is the first choice preparation in acute otitis].</title>
        <authorList>
            <person name="Kamme C."/>
            <person name="Lundgren K."/>
            <person name="Prellner K."/>
        </authorList>
    </citation>
    <scope>NUCLEOTIDE SEQUENCE [LARGE SCALE GENOMIC DNA]</scope>
    <source>
        <strain evidence="7 8">PC3939II</strain>
    </source>
</reference>
<dbReference type="InterPro" id="IPR007197">
    <property type="entry name" value="rSAM"/>
</dbReference>
<comment type="caution">
    <text evidence="7">The sequence shown here is derived from an EMBL/GenBank/DDBJ whole genome shotgun (WGS) entry which is preliminary data.</text>
</comment>
<dbReference type="SFLD" id="SFLDS00029">
    <property type="entry name" value="Radical_SAM"/>
    <property type="match status" value="1"/>
</dbReference>
<dbReference type="InterPro" id="IPR013785">
    <property type="entry name" value="Aldolase_TIM"/>
</dbReference>
<name>A0A5C8FNQ5_9SPIR</name>
<dbReference type="PANTHER" id="PTHR11228">
    <property type="entry name" value="RADICAL SAM DOMAIN PROTEIN"/>
    <property type="match status" value="1"/>
</dbReference>
<dbReference type="InterPro" id="IPR050377">
    <property type="entry name" value="Radical_SAM_PqqE_MftC-like"/>
</dbReference>
<keyword evidence="3" id="KW-0479">Metal-binding</keyword>
<dbReference type="SUPFAM" id="SSF102114">
    <property type="entry name" value="Radical SAM enzymes"/>
    <property type="match status" value="1"/>
</dbReference>
<dbReference type="Gene3D" id="3.20.20.70">
    <property type="entry name" value="Aldolase class I"/>
    <property type="match status" value="1"/>
</dbReference>
<keyword evidence="2" id="KW-0949">S-adenosyl-L-methionine</keyword>
<keyword evidence="6" id="KW-1133">Transmembrane helix</keyword>
<dbReference type="PANTHER" id="PTHR11228:SF7">
    <property type="entry name" value="PQQA PEPTIDE CYCLASE"/>
    <property type="match status" value="1"/>
</dbReference>
<evidence type="ECO:0000256" key="2">
    <source>
        <dbReference type="ARBA" id="ARBA00022691"/>
    </source>
</evidence>
<dbReference type="Proteomes" id="UP000322307">
    <property type="component" value="Unassembled WGS sequence"/>
</dbReference>
<evidence type="ECO:0000313" key="8">
    <source>
        <dbReference type="Proteomes" id="UP000322307"/>
    </source>
</evidence>
<dbReference type="InterPro" id="IPR058240">
    <property type="entry name" value="rSAM_sf"/>
</dbReference>
<dbReference type="GO" id="GO:0003824">
    <property type="term" value="F:catalytic activity"/>
    <property type="evidence" value="ECO:0007669"/>
    <property type="project" value="InterPro"/>
</dbReference>
<keyword evidence="6" id="KW-0812">Transmembrane</keyword>
<organism evidence="7 8">
    <name type="scientific">Brachyspira aalborgi</name>
    <dbReference type="NCBI Taxonomy" id="29522"/>
    <lineage>
        <taxon>Bacteria</taxon>
        <taxon>Pseudomonadati</taxon>
        <taxon>Spirochaetota</taxon>
        <taxon>Spirochaetia</taxon>
        <taxon>Brachyspirales</taxon>
        <taxon>Brachyspiraceae</taxon>
        <taxon>Brachyspira</taxon>
    </lineage>
</organism>
<dbReference type="EMBL" id="SAYE01000009">
    <property type="protein sequence ID" value="TXJ51203.1"/>
    <property type="molecule type" value="Genomic_DNA"/>
</dbReference>
<evidence type="ECO:0000256" key="4">
    <source>
        <dbReference type="ARBA" id="ARBA00023004"/>
    </source>
</evidence>
<dbReference type="GO" id="GO:0046872">
    <property type="term" value="F:metal ion binding"/>
    <property type="evidence" value="ECO:0007669"/>
    <property type="project" value="UniProtKB-KW"/>
</dbReference>
<gene>
    <name evidence="7" type="ORF">EPJ84_04865</name>
</gene>
<keyword evidence="6" id="KW-0472">Membrane</keyword>
<evidence type="ECO:0000256" key="3">
    <source>
        <dbReference type="ARBA" id="ARBA00022723"/>
    </source>
</evidence>
<dbReference type="AlphaFoldDB" id="A0A5C8FNQ5"/>
<evidence type="ECO:0000256" key="6">
    <source>
        <dbReference type="SAM" id="Phobius"/>
    </source>
</evidence>
<proteinExistence type="predicted"/>
<comment type="cofactor">
    <cofactor evidence="1">
        <name>[4Fe-4S] cluster</name>
        <dbReference type="ChEBI" id="CHEBI:49883"/>
    </cofactor>
</comment>
<keyword evidence="4" id="KW-0408">Iron</keyword>
<evidence type="ECO:0000256" key="1">
    <source>
        <dbReference type="ARBA" id="ARBA00001966"/>
    </source>
</evidence>
<sequence>MNIYNRFKILKNHIFMQRYINQNCIMFKWGCVFGYDRNKKMLYKIGHNITKFLYIKLNLMFIYKFYIIIRFLFGKIDLPYLQIVVTTKCTLQCRDCHDLMPQIPIGSHYMGILENIIKDLNIILDNVDSIVSIRILGGEPLLFKDLSKLINFIKNQNKIKSFDIISNGTISFTPELIYELKNCHKARVFIDDYTKYTNKSTVQKLNSITNILKQNEIKCFVLNSSGAESWFDIGKVYKRYRIKKNIINNFLSCGMYCVSYIGLQDNKNGGIFICPKASSMSKIFGLEKFTDDYISLDSKTLKKDFIIFYSKDFFECCDYCHDMDKPKKMIPAGIQIK</sequence>
<protein>
    <submittedName>
        <fullName evidence="7">4Fe-4S cluster-binding domain-containing protein</fullName>
    </submittedName>
</protein>
<accession>A0A5C8FNQ5</accession>
<dbReference type="GO" id="GO:0051536">
    <property type="term" value="F:iron-sulfur cluster binding"/>
    <property type="evidence" value="ECO:0007669"/>
    <property type="project" value="UniProtKB-KW"/>
</dbReference>
<feature type="transmembrane region" description="Helical" evidence="6">
    <location>
        <begin position="53"/>
        <end position="73"/>
    </location>
</feature>